<comment type="caution">
    <text evidence="1">The sequence shown here is derived from an EMBL/GenBank/DDBJ whole genome shotgun (WGS) entry which is preliminary data.</text>
</comment>
<name>A0ABS8WTL7_DATST</name>
<organism evidence="1 2">
    <name type="scientific">Datura stramonium</name>
    <name type="common">Jimsonweed</name>
    <name type="synonym">Common thornapple</name>
    <dbReference type="NCBI Taxonomy" id="4076"/>
    <lineage>
        <taxon>Eukaryota</taxon>
        <taxon>Viridiplantae</taxon>
        <taxon>Streptophyta</taxon>
        <taxon>Embryophyta</taxon>
        <taxon>Tracheophyta</taxon>
        <taxon>Spermatophyta</taxon>
        <taxon>Magnoliopsida</taxon>
        <taxon>eudicotyledons</taxon>
        <taxon>Gunneridae</taxon>
        <taxon>Pentapetalae</taxon>
        <taxon>asterids</taxon>
        <taxon>lamiids</taxon>
        <taxon>Solanales</taxon>
        <taxon>Solanaceae</taxon>
        <taxon>Solanoideae</taxon>
        <taxon>Datureae</taxon>
        <taxon>Datura</taxon>
    </lineage>
</organism>
<evidence type="ECO:0008006" key="3">
    <source>
        <dbReference type="Google" id="ProtNLM"/>
    </source>
</evidence>
<protein>
    <recommendedName>
        <fullName evidence="3">GPI inositol-deacylase</fullName>
    </recommendedName>
</protein>
<feature type="non-terminal residue" evidence="1">
    <location>
        <position position="1"/>
    </location>
</feature>
<keyword evidence="2" id="KW-1185">Reference proteome</keyword>
<dbReference type="Proteomes" id="UP000823775">
    <property type="component" value="Unassembled WGS sequence"/>
</dbReference>
<accession>A0ABS8WTL7</accession>
<evidence type="ECO:0000313" key="2">
    <source>
        <dbReference type="Proteomes" id="UP000823775"/>
    </source>
</evidence>
<dbReference type="EMBL" id="JACEIK010011179">
    <property type="protein sequence ID" value="MCE3215506.1"/>
    <property type="molecule type" value="Genomic_DNA"/>
</dbReference>
<proteinExistence type="predicted"/>
<evidence type="ECO:0000313" key="1">
    <source>
        <dbReference type="EMBL" id="MCE3215506.1"/>
    </source>
</evidence>
<reference evidence="1 2" key="1">
    <citation type="journal article" date="2021" name="BMC Genomics">
        <title>Datura genome reveals duplications of psychoactive alkaloid biosynthetic genes and high mutation rate following tissue culture.</title>
        <authorList>
            <person name="Rajewski A."/>
            <person name="Carter-House D."/>
            <person name="Stajich J."/>
            <person name="Litt A."/>
        </authorList>
    </citation>
    <scope>NUCLEOTIDE SEQUENCE [LARGE SCALE GENOMIC DNA]</scope>
    <source>
        <strain evidence="1">AR-01</strain>
    </source>
</reference>
<gene>
    <name evidence="1" type="ORF">HAX54_002608</name>
</gene>
<sequence length="57" mass="6093">ASALQGAGKRQVCLRLRGAVDARGRKHSSTSDDRLILVGHGMGGLAMEKFPKIVYNV</sequence>